<dbReference type="AlphaFoldDB" id="A0A2T3HJJ8"/>
<name>A0A2T3HJJ8_9SPHI</name>
<accession>A0A2T3HJJ8</accession>
<reference evidence="1 2" key="1">
    <citation type="submission" date="2018-03" db="EMBL/GenBank/DDBJ databases">
        <authorList>
            <person name="Keele B.F."/>
        </authorList>
    </citation>
    <scope>NUCLEOTIDE SEQUENCE [LARGE SCALE GENOMIC DNA]</scope>
    <source>
        <strain evidence="1 2">YL28-9</strain>
    </source>
</reference>
<comment type="caution">
    <text evidence="1">The sequence shown here is derived from an EMBL/GenBank/DDBJ whole genome shotgun (WGS) entry which is preliminary data.</text>
</comment>
<dbReference type="OrthoDB" id="9829939at2"/>
<dbReference type="Proteomes" id="UP000240912">
    <property type="component" value="Unassembled WGS sequence"/>
</dbReference>
<organism evidence="1 2">
    <name type="scientific">Pedobacter yulinensis</name>
    <dbReference type="NCBI Taxonomy" id="2126353"/>
    <lineage>
        <taxon>Bacteria</taxon>
        <taxon>Pseudomonadati</taxon>
        <taxon>Bacteroidota</taxon>
        <taxon>Sphingobacteriia</taxon>
        <taxon>Sphingobacteriales</taxon>
        <taxon>Sphingobacteriaceae</taxon>
        <taxon>Pedobacter</taxon>
    </lineage>
</organism>
<evidence type="ECO:0000313" key="1">
    <source>
        <dbReference type="EMBL" id="PST82614.1"/>
    </source>
</evidence>
<protein>
    <submittedName>
        <fullName evidence="1">Uncharacterized protein</fullName>
    </submittedName>
</protein>
<dbReference type="EMBL" id="PYLS01000005">
    <property type="protein sequence ID" value="PST82614.1"/>
    <property type="molecule type" value="Genomic_DNA"/>
</dbReference>
<sequence>MGFSLTTPAVTALAQSSKKHHDAALNTKYINIATASSVPADTEPAVTLALSLKGAMSDIIFSNSPVQLSLGKSALSHAAAGFTNDVYTVPVSGLYVIEGAFTISPGTFFNQHSGVIGIHLKTGNDKELVSNFVSGLYGPILGETWAGTSISLTGKAVVRLNAGTTIATWGSTYGAGSTTQMQVQFLSFQRIQ</sequence>
<evidence type="ECO:0000313" key="2">
    <source>
        <dbReference type="Proteomes" id="UP000240912"/>
    </source>
</evidence>
<keyword evidence="2" id="KW-1185">Reference proteome</keyword>
<proteinExistence type="predicted"/>
<gene>
    <name evidence="1" type="ORF">C7T94_08080</name>
</gene>